<evidence type="ECO:0000259" key="8">
    <source>
        <dbReference type="Pfam" id="PF00425"/>
    </source>
</evidence>
<dbReference type="RefSeq" id="WP_219937283.1">
    <property type="nucleotide sequence ID" value="NZ_JAGFNY010000009.1"/>
</dbReference>
<dbReference type="NCBIfam" id="TIGR00565">
    <property type="entry name" value="trpE_proteo"/>
    <property type="match status" value="1"/>
</dbReference>
<dbReference type="InterPro" id="IPR015890">
    <property type="entry name" value="Chorismate_C"/>
</dbReference>
<evidence type="ECO:0000256" key="4">
    <source>
        <dbReference type="ARBA" id="ARBA00022723"/>
    </source>
</evidence>
<dbReference type="SUPFAM" id="SSF56322">
    <property type="entry name" value="ADC synthase"/>
    <property type="match status" value="1"/>
</dbReference>
<dbReference type="Pfam" id="PF04715">
    <property type="entry name" value="Anth_synt_I_N"/>
    <property type="match status" value="1"/>
</dbReference>
<feature type="domain" description="Chorismate-utilising enzyme C-terminal" evidence="8">
    <location>
        <begin position="227"/>
        <end position="487"/>
    </location>
</feature>
<dbReference type="InterPro" id="IPR005801">
    <property type="entry name" value="ADC_synthase"/>
</dbReference>
<keyword evidence="11" id="KW-1185">Reference proteome</keyword>
<sequence>MKNIIFETKYLKAPHLFYKDFCNKENTILFESAEIVDKSGVQSLIGLSTALKITCDDLKVTVKALNENGTALLKLISDDLNITTCDSSFSICYTRPSKNLDEYSRLKSDGPFSVLRVLQKHIKDCNDIFIGGTIAFDFINNYEYIGDVPKGENPCSDYTFYVFDVSVRVNHIEKTTKVNAYIFAENAYKDTAFTALSIKEALDDFDKEDTLDISFSVKPEITPDLNDQEFSKIVCAIKEHIIKGDAFQVVPSRTFSLDCKNSLLAYTYLKKLNPSPYMYFIHDENFTLFGASPEYAVRYEAHNRQVSISPIAGTRARGLNADGTVNRELDSRIELELRTDRKEVAEHLMLVDLARNDIARISKPGTRYVDNMLHVDKYQSVMHLVSDVHGTLRDDLDGLHAYLACMNMGTLSGAPKIKAHELIYRYEGKKRGSYGGTVCILSNDGSLDSCIAIRSAFVKNDKAYVQAGCGVVFDSDISAECLETVNKAKSVLTAITMAKAE</sequence>
<evidence type="ECO:0000256" key="1">
    <source>
        <dbReference type="ARBA" id="ARBA00001946"/>
    </source>
</evidence>
<dbReference type="GO" id="GO:0004049">
    <property type="term" value="F:anthranilate synthase activity"/>
    <property type="evidence" value="ECO:0007669"/>
    <property type="project" value="UniProtKB-EC"/>
</dbReference>
<evidence type="ECO:0000313" key="10">
    <source>
        <dbReference type="EMBL" id="MBW7570065.1"/>
    </source>
</evidence>
<comment type="catalytic activity">
    <reaction evidence="7">
        <text>chorismate + L-glutamine = anthranilate + pyruvate + L-glutamate + H(+)</text>
        <dbReference type="Rhea" id="RHEA:21732"/>
        <dbReference type="ChEBI" id="CHEBI:15361"/>
        <dbReference type="ChEBI" id="CHEBI:15378"/>
        <dbReference type="ChEBI" id="CHEBI:16567"/>
        <dbReference type="ChEBI" id="CHEBI:29748"/>
        <dbReference type="ChEBI" id="CHEBI:29985"/>
        <dbReference type="ChEBI" id="CHEBI:58359"/>
        <dbReference type="EC" id="4.1.3.27"/>
    </reaction>
</comment>
<dbReference type="NCBIfam" id="NF010079">
    <property type="entry name" value="PRK13564.1"/>
    <property type="match status" value="1"/>
</dbReference>
<dbReference type="InterPro" id="IPR006805">
    <property type="entry name" value="Anth_synth_I_N"/>
</dbReference>
<keyword evidence="4" id="KW-0479">Metal-binding</keyword>
<evidence type="ECO:0000256" key="2">
    <source>
        <dbReference type="ARBA" id="ARBA00009562"/>
    </source>
</evidence>
<evidence type="ECO:0000256" key="6">
    <source>
        <dbReference type="ARBA" id="ARBA00023239"/>
    </source>
</evidence>
<evidence type="ECO:0000256" key="5">
    <source>
        <dbReference type="ARBA" id="ARBA00022842"/>
    </source>
</evidence>
<evidence type="ECO:0000256" key="3">
    <source>
        <dbReference type="ARBA" id="ARBA00012266"/>
    </source>
</evidence>
<dbReference type="Pfam" id="PF00425">
    <property type="entry name" value="Chorismate_bind"/>
    <property type="match status" value="1"/>
</dbReference>
<gene>
    <name evidence="10" type="ORF">J5V48_04060</name>
</gene>
<dbReference type="Proteomes" id="UP000731465">
    <property type="component" value="Unassembled WGS sequence"/>
</dbReference>
<proteinExistence type="inferred from homology"/>
<dbReference type="PANTHER" id="PTHR11236">
    <property type="entry name" value="AMINOBENZOATE/ANTHRANILATE SYNTHASE"/>
    <property type="match status" value="1"/>
</dbReference>
<comment type="similarity">
    <text evidence="2">Belongs to the anthranilate synthase component I family.</text>
</comment>
<feature type="domain" description="Anthranilate synthase component I N-terminal" evidence="9">
    <location>
        <begin position="20"/>
        <end position="176"/>
    </location>
</feature>
<comment type="caution">
    <text evidence="10">The sequence shown here is derived from an EMBL/GenBank/DDBJ whole genome shotgun (WGS) entry which is preliminary data.</text>
</comment>
<name>A0ABS7DGQ8_9GAMM</name>
<protein>
    <recommendedName>
        <fullName evidence="3">anthranilate synthase</fullName>
        <ecNumber evidence="3">4.1.3.27</ecNumber>
    </recommendedName>
</protein>
<evidence type="ECO:0000256" key="7">
    <source>
        <dbReference type="ARBA" id="ARBA00047683"/>
    </source>
</evidence>
<evidence type="ECO:0000313" key="11">
    <source>
        <dbReference type="Proteomes" id="UP000731465"/>
    </source>
</evidence>
<reference evidence="10 11" key="1">
    <citation type="submission" date="2021-03" db="EMBL/GenBank/DDBJ databases">
        <title>Succinivibrio sp. nov. isolated from feces of cow.</title>
        <authorList>
            <person name="Choi J.-Y."/>
        </authorList>
    </citation>
    <scope>NUCLEOTIDE SEQUENCE [LARGE SCALE GENOMIC DNA]</scope>
    <source>
        <strain evidence="10 11">AGMB01872</strain>
    </source>
</reference>
<evidence type="ECO:0000259" key="9">
    <source>
        <dbReference type="Pfam" id="PF04715"/>
    </source>
</evidence>
<dbReference type="Gene3D" id="3.60.120.10">
    <property type="entry name" value="Anthranilate synthase"/>
    <property type="match status" value="1"/>
</dbReference>
<dbReference type="InterPro" id="IPR005257">
    <property type="entry name" value="Anth_synth_I_TrpE"/>
</dbReference>
<dbReference type="InterPro" id="IPR019999">
    <property type="entry name" value="Anth_synth_I-like"/>
</dbReference>
<comment type="cofactor">
    <cofactor evidence="1">
        <name>Mg(2+)</name>
        <dbReference type="ChEBI" id="CHEBI:18420"/>
    </cofactor>
</comment>
<keyword evidence="5" id="KW-0460">Magnesium</keyword>
<dbReference type="PRINTS" id="PR00095">
    <property type="entry name" value="ANTSNTHASEI"/>
</dbReference>
<dbReference type="EMBL" id="JAGFNY010000009">
    <property type="protein sequence ID" value="MBW7570065.1"/>
    <property type="molecule type" value="Genomic_DNA"/>
</dbReference>
<organism evidence="10 11">
    <name type="scientific">Succinivibrio faecicola</name>
    <dbReference type="NCBI Taxonomy" id="2820300"/>
    <lineage>
        <taxon>Bacteria</taxon>
        <taxon>Pseudomonadati</taxon>
        <taxon>Pseudomonadota</taxon>
        <taxon>Gammaproteobacteria</taxon>
        <taxon>Aeromonadales</taxon>
        <taxon>Succinivibrionaceae</taxon>
        <taxon>Succinivibrio</taxon>
    </lineage>
</organism>
<accession>A0ABS7DGQ8</accession>
<dbReference type="PANTHER" id="PTHR11236:SF49">
    <property type="entry name" value="ANTHRANILATE SYNTHASE COMPONENT 1"/>
    <property type="match status" value="1"/>
</dbReference>
<keyword evidence="6 10" id="KW-0456">Lyase</keyword>
<dbReference type="EC" id="4.1.3.27" evidence="3"/>